<name>A0A7U2FAY5_PHANO</name>
<dbReference type="EMBL" id="CP069035">
    <property type="protein sequence ID" value="QRD01872.1"/>
    <property type="molecule type" value="Genomic_DNA"/>
</dbReference>
<evidence type="ECO:0000313" key="1">
    <source>
        <dbReference type="EMBL" id="QRD01872.1"/>
    </source>
</evidence>
<gene>
    <name evidence="1" type="ORF">JI435_417270</name>
</gene>
<dbReference type="AlphaFoldDB" id="A0A7U2FAY5"/>
<dbReference type="VEuPathDB" id="FungiDB:JI435_417270"/>
<protein>
    <submittedName>
        <fullName evidence="1">Uncharacterized protein</fullName>
    </submittedName>
</protein>
<sequence length="68" mass="7414">MVMVTRSSFAARLTCTSGTAATCQIHGIWAPRTLCGASHEHESHRGASQDLTCSKYKSFCSIHRFLVA</sequence>
<organism evidence="1 2">
    <name type="scientific">Phaeosphaeria nodorum (strain SN15 / ATCC MYA-4574 / FGSC 10173)</name>
    <name type="common">Glume blotch fungus</name>
    <name type="synonym">Parastagonospora nodorum</name>
    <dbReference type="NCBI Taxonomy" id="321614"/>
    <lineage>
        <taxon>Eukaryota</taxon>
        <taxon>Fungi</taxon>
        <taxon>Dikarya</taxon>
        <taxon>Ascomycota</taxon>
        <taxon>Pezizomycotina</taxon>
        <taxon>Dothideomycetes</taxon>
        <taxon>Pleosporomycetidae</taxon>
        <taxon>Pleosporales</taxon>
        <taxon>Pleosporineae</taxon>
        <taxon>Phaeosphaeriaceae</taxon>
        <taxon>Parastagonospora</taxon>
    </lineage>
</organism>
<keyword evidence="2" id="KW-1185">Reference proteome</keyword>
<accession>A0A7U2FAY5</accession>
<dbReference type="Proteomes" id="UP000663193">
    <property type="component" value="Chromosome 13"/>
</dbReference>
<reference evidence="2" key="1">
    <citation type="journal article" date="2021" name="BMC Genomics">
        <title>Chromosome-level genome assembly and manually-curated proteome of model necrotroph Parastagonospora nodorum Sn15 reveals a genome-wide trove of candidate effector homologs, and redundancy of virulence-related functions within an accessory chromosome.</title>
        <authorList>
            <person name="Bertazzoni S."/>
            <person name="Jones D.A.B."/>
            <person name="Phan H.T."/>
            <person name="Tan K.-C."/>
            <person name="Hane J.K."/>
        </authorList>
    </citation>
    <scope>NUCLEOTIDE SEQUENCE [LARGE SCALE GENOMIC DNA]</scope>
    <source>
        <strain evidence="2">SN15 / ATCC MYA-4574 / FGSC 10173)</strain>
    </source>
</reference>
<proteinExistence type="predicted"/>
<evidence type="ECO:0000313" key="2">
    <source>
        <dbReference type="Proteomes" id="UP000663193"/>
    </source>
</evidence>